<proteinExistence type="predicted"/>
<dbReference type="EMBL" id="JBBPFD010000003">
    <property type="protein sequence ID" value="KAK7933726.1"/>
    <property type="molecule type" value="Genomic_DNA"/>
</dbReference>
<keyword evidence="2" id="KW-1185">Reference proteome</keyword>
<name>A0AAW0PYX1_9GOBI</name>
<evidence type="ECO:0000313" key="1">
    <source>
        <dbReference type="EMBL" id="KAK7933726.1"/>
    </source>
</evidence>
<comment type="caution">
    <text evidence="1">The sequence shown here is derived from an EMBL/GenBank/DDBJ whole genome shotgun (WGS) entry which is preliminary data.</text>
</comment>
<evidence type="ECO:0000313" key="2">
    <source>
        <dbReference type="Proteomes" id="UP001460270"/>
    </source>
</evidence>
<dbReference type="AlphaFoldDB" id="A0AAW0PYX1"/>
<protein>
    <submittedName>
        <fullName evidence="1">Uncharacterized protein</fullName>
    </submittedName>
</protein>
<sequence>MSFSRVHAQVGSSCGAAVCRSPLLRRRRLRVRHPRTLCLQDHVSLVDSLCHRWDDLTGPQPRPQSQCHFSFGWNQAGVRAQSRIDSRQHNLSHLSRLLLHLSNVTITGFPRPDEALINMYNLRGPLSHWCVTTLLVAAFEHAAHGDIFCRPLMSPAAPHSPRLHIQGPDRKTDRRTHRRIIIPASPLDCTAAGPQVSAP</sequence>
<accession>A0AAW0PYX1</accession>
<organism evidence="1 2">
    <name type="scientific">Mugilogobius chulae</name>
    <name type="common">yellowstripe goby</name>
    <dbReference type="NCBI Taxonomy" id="88201"/>
    <lineage>
        <taxon>Eukaryota</taxon>
        <taxon>Metazoa</taxon>
        <taxon>Chordata</taxon>
        <taxon>Craniata</taxon>
        <taxon>Vertebrata</taxon>
        <taxon>Euteleostomi</taxon>
        <taxon>Actinopterygii</taxon>
        <taxon>Neopterygii</taxon>
        <taxon>Teleostei</taxon>
        <taxon>Neoteleostei</taxon>
        <taxon>Acanthomorphata</taxon>
        <taxon>Gobiaria</taxon>
        <taxon>Gobiiformes</taxon>
        <taxon>Gobioidei</taxon>
        <taxon>Gobiidae</taxon>
        <taxon>Gobionellinae</taxon>
        <taxon>Mugilogobius</taxon>
    </lineage>
</organism>
<dbReference type="Proteomes" id="UP001460270">
    <property type="component" value="Unassembled WGS sequence"/>
</dbReference>
<gene>
    <name evidence="1" type="ORF">WMY93_004622</name>
</gene>
<reference evidence="2" key="1">
    <citation type="submission" date="2024-04" db="EMBL/GenBank/DDBJ databases">
        <title>Salinicola lusitanus LLJ914,a marine bacterium isolated from the Okinawa Trough.</title>
        <authorList>
            <person name="Li J."/>
        </authorList>
    </citation>
    <scope>NUCLEOTIDE SEQUENCE [LARGE SCALE GENOMIC DNA]</scope>
</reference>